<reference evidence="2" key="1">
    <citation type="journal article" date="2019" name="Int. J. Syst. Evol. Microbiol.">
        <title>The Global Catalogue of Microorganisms (GCM) 10K type strain sequencing project: providing services to taxonomists for standard genome sequencing and annotation.</title>
        <authorList>
            <consortium name="The Broad Institute Genomics Platform"/>
            <consortium name="The Broad Institute Genome Sequencing Center for Infectious Disease"/>
            <person name="Wu L."/>
            <person name="Ma J."/>
        </authorList>
    </citation>
    <scope>NUCLEOTIDE SEQUENCE [LARGE SCALE GENOMIC DNA]</scope>
    <source>
        <strain evidence="2">JCM 13249</strain>
    </source>
</reference>
<protein>
    <submittedName>
        <fullName evidence="1">Uncharacterized protein</fullName>
    </submittedName>
</protein>
<accession>A0ABP4W335</accession>
<dbReference type="EMBL" id="BAAALS010000005">
    <property type="protein sequence ID" value="GAA1744261.1"/>
    <property type="molecule type" value="Genomic_DNA"/>
</dbReference>
<organism evidence="1 2">
    <name type="scientific">Luedemannella helvata</name>
    <dbReference type="NCBI Taxonomy" id="349315"/>
    <lineage>
        <taxon>Bacteria</taxon>
        <taxon>Bacillati</taxon>
        <taxon>Actinomycetota</taxon>
        <taxon>Actinomycetes</taxon>
        <taxon>Micromonosporales</taxon>
        <taxon>Micromonosporaceae</taxon>
        <taxon>Luedemannella</taxon>
    </lineage>
</organism>
<name>A0ABP4W335_9ACTN</name>
<gene>
    <name evidence="1" type="ORF">GCM10009681_13840</name>
</gene>
<keyword evidence="2" id="KW-1185">Reference proteome</keyword>
<evidence type="ECO:0000313" key="2">
    <source>
        <dbReference type="Proteomes" id="UP001500655"/>
    </source>
</evidence>
<sequence length="116" mass="12597">MDVPDLTEYRLHRVAEQACVDGVPMAGLSAAFYRRTAPEGERSVGVYRFAGAEVLQAWGYVNEPHCRAHRVRQPDGKWGEALPGCPRVRAATPADPPALRAASGTWLPLAPAPHAR</sequence>
<evidence type="ECO:0000313" key="1">
    <source>
        <dbReference type="EMBL" id="GAA1744261.1"/>
    </source>
</evidence>
<comment type="caution">
    <text evidence="1">The sequence shown here is derived from an EMBL/GenBank/DDBJ whole genome shotgun (WGS) entry which is preliminary data.</text>
</comment>
<proteinExistence type="predicted"/>
<dbReference type="Proteomes" id="UP001500655">
    <property type="component" value="Unassembled WGS sequence"/>
</dbReference>
<dbReference type="RefSeq" id="WP_344078086.1">
    <property type="nucleotide sequence ID" value="NZ_BAAALS010000005.1"/>
</dbReference>